<evidence type="ECO:0000313" key="1">
    <source>
        <dbReference type="EMBL" id="OGM49153.1"/>
    </source>
</evidence>
<evidence type="ECO:0008006" key="3">
    <source>
        <dbReference type="Google" id="ProtNLM"/>
    </source>
</evidence>
<name>A0A1F8ABU0_9EURO</name>
<dbReference type="OrthoDB" id="5595695at2759"/>
<dbReference type="InterPro" id="IPR032466">
    <property type="entry name" value="Metal_Hydrolase"/>
</dbReference>
<dbReference type="Proteomes" id="UP000179179">
    <property type="component" value="Unassembled WGS sequence"/>
</dbReference>
<dbReference type="RefSeq" id="XP_022392870.1">
    <property type="nucleotide sequence ID" value="XM_022529406.1"/>
</dbReference>
<reference evidence="1 2" key="1">
    <citation type="journal article" date="2016" name="Genome Biol. Evol.">
        <title>Draft genome sequence of an aflatoxigenic Aspergillus species, A. bombycis.</title>
        <authorList>
            <person name="Moore G.G."/>
            <person name="Mack B.M."/>
            <person name="Beltz S.B."/>
            <person name="Gilbert M.K."/>
        </authorList>
    </citation>
    <scope>NUCLEOTIDE SEQUENCE [LARGE SCALE GENOMIC DNA]</scope>
    <source>
        <strain evidence="2">NRRL 26010</strain>
    </source>
</reference>
<proteinExistence type="predicted"/>
<evidence type="ECO:0000313" key="2">
    <source>
        <dbReference type="Proteomes" id="UP000179179"/>
    </source>
</evidence>
<protein>
    <recommendedName>
        <fullName evidence="3">Amidohydrolase-related domain-containing protein</fullName>
    </recommendedName>
</protein>
<accession>A0A1F8ABU0</accession>
<keyword evidence="2" id="KW-1185">Reference proteome</keyword>
<dbReference type="SUPFAM" id="SSF51556">
    <property type="entry name" value="Metallo-dependent hydrolases"/>
    <property type="match status" value="1"/>
</dbReference>
<dbReference type="EMBL" id="LYCR01000011">
    <property type="protein sequence ID" value="OGM49153.1"/>
    <property type="molecule type" value="Genomic_DNA"/>
</dbReference>
<dbReference type="Gene3D" id="3.20.20.140">
    <property type="entry name" value="Metal-dependent hydrolases"/>
    <property type="match status" value="1"/>
</dbReference>
<dbReference type="STRING" id="109264.A0A1F8ABU0"/>
<gene>
    <name evidence="1" type="ORF">ABOM_002276</name>
</gene>
<organism evidence="1 2">
    <name type="scientific">Aspergillus bombycis</name>
    <dbReference type="NCBI Taxonomy" id="109264"/>
    <lineage>
        <taxon>Eukaryota</taxon>
        <taxon>Fungi</taxon>
        <taxon>Dikarya</taxon>
        <taxon>Ascomycota</taxon>
        <taxon>Pezizomycotina</taxon>
        <taxon>Eurotiomycetes</taxon>
        <taxon>Eurotiomycetidae</taxon>
        <taxon>Eurotiales</taxon>
        <taxon>Aspergillaceae</taxon>
        <taxon>Aspergillus</taxon>
    </lineage>
</organism>
<sequence>MSSHMKRSPTPSPFAGTSILRDAGITMCYGSDLLADLYTLQNREFSIQSAVLSPLEILQSAAINAAKLVDITVLDRVQKSLVAIAKDGRIVTRRGT</sequence>
<comment type="caution">
    <text evidence="1">The sequence shown here is derived from an EMBL/GenBank/DDBJ whole genome shotgun (WGS) entry which is preliminary data.</text>
</comment>
<dbReference type="GeneID" id="34445666"/>
<dbReference type="AlphaFoldDB" id="A0A1F8ABU0"/>